<sequence length="737" mass="78411">MRRSLIVGTASLMLALSGSLLGCAGSGEGARSPYGATAPDVAVSDDAFAGAVRDLLSSAPGSKERSQRLAGVEAAQMARAVARFRNHTPNRGVAALTGGLYLVRTGELTPSLFGQKGKDALALGAKEYATKGDEGRAQALYDLLAPLSSAAEKKDIQSHLDALNAWIRDGRQKYGPVRNAHELQTIATAKRLLEPSDAALQDASNRTVQWVQAGLALRNSLRDKRIPSTREEGIEAFGALQTGGRTLAAIHLLACDAQGALVAIDKAGARELVRPDLLMALERVGERPDSLRWLDVLRALRPPSSRDSQEEEAMFEDHELFRAASWAVSIEAYRLEPSLPEAAGAVAAGLQEYGMAEASPAVLVAAAKAHPDARTLGGALSIVMHAMELEVSGEDVAAARRAFKAAAPVLALADQSKGRTEPSAGQVRGLMGELELREGRVAEARELLKAAAQDRSGGVLATLARIERFDGQLPAAAAHLKESLSAPDVARDPALKGEIQLMLGDVAAEQGNSAGARASYTDALKDLARARTRGEPEERARVERVLARVLDRFGAGQPATKALERAYDNAPRDKQQVSATLGQMVGRALVHSDLPKARDGLRRAIQADLEQEDVVYLALWVRLLERQLKVQPDGTAEKVFSSILDDGRWIGRLSAFGGGRIKADELIASAKTPAQKTEALFYAAIDRRITGDQRGAEATLRQVLKTGGIDLMEVALTRDLLNSGRVSVGPLPEVALP</sequence>
<dbReference type="Gene3D" id="1.25.40.10">
    <property type="entry name" value="Tetratricopeptide repeat domain"/>
    <property type="match status" value="1"/>
</dbReference>
<keyword evidence="3" id="KW-1185">Reference proteome</keyword>
<dbReference type="RefSeq" id="WP_394832771.1">
    <property type="nucleotide sequence ID" value="NZ_CP089929.1"/>
</dbReference>
<name>A0ABZ2KWR3_9BACT</name>
<dbReference type="InterPro" id="IPR011990">
    <property type="entry name" value="TPR-like_helical_dom_sf"/>
</dbReference>
<protein>
    <submittedName>
        <fullName evidence="2">Tetratricopeptide repeat protein</fullName>
    </submittedName>
</protein>
<feature type="chain" id="PRO_5046135199" evidence="1">
    <location>
        <begin position="25"/>
        <end position="737"/>
    </location>
</feature>
<gene>
    <name evidence="2" type="ORF">LVJ94_40340</name>
</gene>
<evidence type="ECO:0000313" key="3">
    <source>
        <dbReference type="Proteomes" id="UP001374803"/>
    </source>
</evidence>
<dbReference type="EMBL" id="CP089983">
    <property type="protein sequence ID" value="WXB03144.1"/>
    <property type="molecule type" value="Genomic_DNA"/>
</dbReference>
<dbReference type="PROSITE" id="PS51257">
    <property type="entry name" value="PROKAR_LIPOPROTEIN"/>
    <property type="match status" value="1"/>
</dbReference>
<reference evidence="2" key="1">
    <citation type="submission" date="2021-12" db="EMBL/GenBank/DDBJ databases">
        <title>Discovery of the Pendulisporaceae a myxobacterial family with distinct sporulation behavior and unique specialized metabolism.</title>
        <authorList>
            <person name="Garcia R."/>
            <person name="Popoff A."/>
            <person name="Bader C.D."/>
            <person name="Loehr J."/>
            <person name="Walesch S."/>
            <person name="Walt C."/>
            <person name="Boldt J."/>
            <person name="Bunk B."/>
            <person name="Haeckl F.J.F.P.J."/>
            <person name="Gunesch A.P."/>
            <person name="Birkelbach J."/>
            <person name="Nuebel U."/>
            <person name="Pietschmann T."/>
            <person name="Bach T."/>
            <person name="Mueller R."/>
        </authorList>
    </citation>
    <scope>NUCLEOTIDE SEQUENCE</scope>
    <source>
        <strain evidence="2">MSr11367</strain>
    </source>
</reference>
<dbReference type="Proteomes" id="UP001374803">
    <property type="component" value="Chromosome"/>
</dbReference>
<evidence type="ECO:0000256" key="1">
    <source>
        <dbReference type="SAM" id="SignalP"/>
    </source>
</evidence>
<organism evidence="2 3">
    <name type="scientific">Pendulispora rubella</name>
    <dbReference type="NCBI Taxonomy" id="2741070"/>
    <lineage>
        <taxon>Bacteria</taxon>
        <taxon>Pseudomonadati</taxon>
        <taxon>Myxococcota</taxon>
        <taxon>Myxococcia</taxon>
        <taxon>Myxococcales</taxon>
        <taxon>Sorangiineae</taxon>
        <taxon>Pendulisporaceae</taxon>
        <taxon>Pendulispora</taxon>
    </lineage>
</organism>
<feature type="signal peptide" evidence="1">
    <location>
        <begin position="1"/>
        <end position="24"/>
    </location>
</feature>
<evidence type="ECO:0000313" key="2">
    <source>
        <dbReference type="EMBL" id="WXB03144.1"/>
    </source>
</evidence>
<accession>A0ABZ2KWR3</accession>
<proteinExistence type="predicted"/>
<keyword evidence="1" id="KW-0732">Signal</keyword>